<evidence type="ECO:0000259" key="2">
    <source>
        <dbReference type="Pfam" id="PF00565"/>
    </source>
</evidence>
<reference evidence="3 4" key="1">
    <citation type="journal article" date="2005" name="PLoS Genet.">
        <title>Life in hot carbon monoxide: the complete genome sequence of Carboxydothermus hydrogenoformans Z-2901.</title>
        <authorList>
            <person name="Wu M."/>
            <person name="Ren Q."/>
            <person name="Durkin A.S."/>
            <person name="Daugherty S.C."/>
            <person name="Brinkac L.M."/>
            <person name="Dodson R.J."/>
            <person name="Madupu R."/>
            <person name="Sullivan S.A."/>
            <person name="Kolonay J.F."/>
            <person name="Haft D.H."/>
            <person name="Nelson W.C."/>
            <person name="Tallon L.J."/>
            <person name="Jones K.M."/>
            <person name="Ulrich L.E."/>
            <person name="Gonzalez J.M."/>
            <person name="Zhulin I.B."/>
            <person name="Robb F.T."/>
            <person name="Eisen J.A."/>
        </authorList>
    </citation>
    <scope>NUCLEOTIDE SEQUENCE [LARGE SCALE GENOMIC DNA]</scope>
    <source>
        <strain evidence="4">ATCC BAA-161 / DSM 6008 / Z-2901</strain>
    </source>
</reference>
<keyword evidence="1" id="KW-1133">Transmembrane helix</keyword>
<dbReference type="Gene3D" id="2.40.50.90">
    <property type="match status" value="1"/>
</dbReference>
<evidence type="ECO:0000313" key="4">
    <source>
        <dbReference type="Proteomes" id="UP000002706"/>
    </source>
</evidence>
<keyword evidence="4" id="KW-1185">Reference proteome</keyword>
<keyword evidence="1" id="KW-0812">Transmembrane</keyword>
<dbReference type="InParanoid" id="Q3AA55"/>
<evidence type="ECO:0000313" key="3">
    <source>
        <dbReference type="EMBL" id="ABB14612.1"/>
    </source>
</evidence>
<feature type="transmembrane region" description="Helical" evidence="1">
    <location>
        <begin position="12"/>
        <end position="29"/>
    </location>
</feature>
<keyword evidence="1" id="KW-0472">Membrane</keyword>
<accession>Q3AA55</accession>
<dbReference type="AlphaFoldDB" id="Q3AA55"/>
<gene>
    <name evidence="3" type="ordered locus">CHY_2165</name>
</gene>
<protein>
    <submittedName>
        <fullName evidence="3">Putative thermonuclease</fullName>
    </submittedName>
</protein>
<dbReference type="InterPro" id="IPR016071">
    <property type="entry name" value="Staphylococal_nuclease_OB-fold"/>
</dbReference>
<organism evidence="3 4">
    <name type="scientific">Carboxydothermus hydrogenoformans (strain ATCC BAA-161 / DSM 6008 / Z-2901)</name>
    <dbReference type="NCBI Taxonomy" id="246194"/>
    <lineage>
        <taxon>Bacteria</taxon>
        <taxon>Bacillati</taxon>
        <taxon>Bacillota</taxon>
        <taxon>Clostridia</taxon>
        <taxon>Thermoanaerobacterales</taxon>
        <taxon>Thermoanaerobacteraceae</taxon>
        <taxon>Carboxydothermus</taxon>
    </lineage>
</organism>
<name>Q3AA55_CARHZ</name>
<dbReference type="Proteomes" id="UP000002706">
    <property type="component" value="Chromosome"/>
</dbReference>
<dbReference type="SUPFAM" id="SSF50199">
    <property type="entry name" value="Staphylococcal nuclease"/>
    <property type="match status" value="1"/>
</dbReference>
<proteinExistence type="predicted"/>
<dbReference type="RefSeq" id="WP_011345052.1">
    <property type="nucleotide sequence ID" value="NC_007503.1"/>
</dbReference>
<dbReference type="EMBL" id="CP000141">
    <property type="protein sequence ID" value="ABB14612.1"/>
    <property type="molecule type" value="Genomic_DNA"/>
</dbReference>
<sequence length="185" mass="21435">MSVASKTKHHDGLVAIFVILSLLGILWVAKDVAKIEEKMLKRTRPAIITDVQGEVITIKISGMKFKVVLFGIKLSTQTTKNQQDIKKYLRENWLKKPVWVEFEYTSDGHILKNQKGYPLVYIWDIQPTSGKPREAKEHMLNVKLLLNGYAQYLSYGKNQNLSPYTKLFLEMQDVARKNKIGIWQW</sequence>
<evidence type="ECO:0000256" key="1">
    <source>
        <dbReference type="SAM" id="Phobius"/>
    </source>
</evidence>
<dbReference type="HOGENOM" id="CLU_1458806_0_0_9"/>
<dbReference type="eggNOG" id="COG1525">
    <property type="taxonomic scope" value="Bacteria"/>
</dbReference>
<dbReference type="STRING" id="246194.CHY_2165"/>
<dbReference type="InterPro" id="IPR035437">
    <property type="entry name" value="SNase_OB-fold_sf"/>
</dbReference>
<dbReference type="KEGG" id="chy:CHY_2165"/>
<dbReference type="Pfam" id="PF00565">
    <property type="entry name" value="SNase"/>
    <property type="match status" value="1"/>
</dbReference>
<feature type="domain" description="TNase-like" evidence="2">
    <location>
        <begin position="89"/>
        <end position="184"/>
    </location>
</feature>